<keyword evidence="2" id="KW-0489">Methyltransferase</keyword>
<dbReference type="Pfam" id="PF08484">
    <property type="entry name" value="Methyltransf_14"/>
    <property type="match status" value="1"/>
</dbReference>
<dbReference type="GO" id="GO:0008168">
    <property type="term" value="F:methyltransferase activity"/>
    <property type="evidence" value="ECO:0007669"/>
    <property type="project" value="UniProtKB-KW"/>
</dbReference>
<reference evidence="2" key="1">
    <citation type="journal article" date="2015" name="PeerJ">
        <title>First genomic representation of candidate bacterial phylum KSB3 points to enhanced environmental sensing as a trigger of wastewater bulking.</title>
        <authorList>
            <person name="Sekiguchi Y."/>
            <person name="Ohashi A."/>
            <person name="Parks D.H."/>
            <person name="Yamauchi T."/>
            <person name="Tyson G.W."/>
            <person name="Hugenholtz P."/>
        </authorList>
    </citation>
    <scope>NUCLEOTIDE SEQUENCE [LARGE SCALE GENOMIC DNA]</scope>
</reference>
<evidence type="ECO:0000259" key="1">
    <source>
        <dbReference type="Pfam" id="PF08484"/>
    </source>
</evidence>
<dbReference type="AlphaFoldDB" id="A0A081C2M1"/>
<organism evidence="2">
    <name type="scientific">Vecturithrix granuli</name>
    <dbReference type="NCBI Taxonomy" id="1499967"/>
    <lineage>
        <taxon>Bacteria</taxon>
        <taxon>Candidatus Moduliflexota</taxon>
        <taxon>Candidatus Vecturitrichia</taxon>
        <taxon>Candidatus Vecturitrichales</taxon>
        <taxon>Candidatus Vecturitrichaceae</taxon>
        <taxon>Candidatus Vecturithrix</taxon>
    </lineage>
</organism>
<dbReference type="STRING" id="1499967.U27_05801"/>
<dbReference type="eggNOG" id="COG2230">
    <property type="taxonomic scope" value="Bacteria"/>
</dbReference>
<proteinExistence type="predicted"/>
<protein>
    <submittedName>
        <fullName evidence="2">C-methyltransferase</fullName>
    </submittedName>
</protein>
<name>A0A081C2M1_VECG1</name>
<dbReference type="EMBL" id="DF820468">
    <property type="protein sequence ID" value="GAK58826.1"/>
    <property type="molecule type" value="Genomic_DNA"/>
</dbReference>
<dbReference type="Pfam" id="PF13489">
    <property type="entry name" value="Methyltransf_23"/>
    <property type="match status" value="1"/>
</dbReference>
<evidence type="ECO:0000313" key="3">
    <source>
        <dbReference type="Proteomes" id="UP000030661"/>
    </source>
</evidence>
<dbReference type="Gene3D" id="3.40.50.150">
    <property type="entry name" value="Vaccinia Virus protein VP39"/>
    <property type="match status" value="1"/>
</dbReference>
<dbReference type="HOGENOM" id="CLU_050039_1_0_0"/>
<gene>
    <name evidence="2" type="ORF">U27_05801</name>
</gene>
<keyword evidence="2" id="KW-0808">Transferase</keyword>
<dbReference type="InterPro" id="IPR013691">
    <property type="entry name" value="MeTrfase_14"/>
</dbReference>
<evidence type="ECO:0000313" key="2">
    <source>
        <dbReference type="EMBL" id="GAK58826.1"/>
    </source>
</evidence>
<feature type="domain" description="C-methyltransferase" evidence="1">
    <location>
        <begin position="291"/>
        <end position="392"/>
    </location>
</feature>
<accession>A0A081C2M1</accession>
<dbReference type="SUPFAM" id="SSF53335">
    <property type="entry name" value="S-adenosyl-L-methionine-dependent methyltransferases"/>
    <property type="match status" value="1"/>
</dbReference>
<keyword evidence="3" id="KW-1185">Reference proteome</keyword>
<sequence length="409" mass="47252">MQPDIQELKNTLSLEYMCPNCYGEGMEIFHETKNFPIHTVLNMTTREKAVHYPCGDIVLGFCPSCGFISNVAFDASLLEYSPECEESQGFSPTFNEFARRSAQQLIEKYDLRHKTIIEIGCGKGDFLTLLCELGQNQGIGFDPAYVPGRDQHQQNYDIKFIQDFYSEKYACYHGDVVCCRMTLEHIYNTADFVNMVRRSIGNQTDTLVFFQVPDVTRILHDCAFEDIYYEHCSYFSPGSLGRLFRTCGFSILDLRTDYDEQYLILEARPAFKDVQPLPFPLEEDVKTVENSIRDFQRAYRTTMEYWRRQMQHIKTQGKRAVVWGSGSKGVAFLTKLNISDEIEYVVDINPYRQGTYMAGTGQRIVAPEFLQVHRPDVVIIMNPIYRREIQQELFQLGLTPEVLVPGKEL</sequence>
<dbReference type="Gene3D" id="3.40.50.720">
    <property type="entry name" value="NAD(P)-binding Rossmann-like Domain"/>
    <property type="match status" value="1"/>
</dbReference>
<dbReference type="InterPro" id="IPR029063">
    <property type="entry name" value="SAM-dependent_MTases_sf"/>
</dbReference>
<dbReference type="GO" id="GO:0032259">
    <property type="term" value="P:methylation"/>
    <property type="evidence" value="ECO:0007669"/>
    <property type="project" value="UniProtKB-KW"/>
</dbReference>
<dbReference type="Proteomes" id="UP000030661">
    <property type="component" value="Unassembled WGS sequence"/>
</dbReference>